<evidence type="ECO:0000256" key="1">
    <source>
        <dbReference type="SAM" id="MobiDB-lite"/>
    </source>
</evidence>
<name>A0A8D8QGQ0_9HEMI</name>
<feature type="compositionally biased region" description="Low complexity" evidence="1">
    <location>
        <begin position="29"/>
        <end position="48"/>
    </location>
</feature>
<feature type="region of interest" description="Disordered" evidence="1">
    <location>
        <begin position="232"/>
        <end position="252"/>
    </location>
</feature>
<organism evidence="2">
    <name type="scientific">Cacopsylla melanoneura</name>
    <dbReference type="NCBI Taxonomy" id="428564"/>
    <lineage>
        <taxon>Eukaryota</taxon>
        <taxon>Metazoa</taxon>
        <taxon>Ecdysozoa</taxon>
        <taxon>Arthropoda</taxon>
        <taxon>Hexapoda</taxon>
        <taxon>Insecta</taxon>
        <taxon>Pterygota</taxon>
        <taxon>Neoptera</taxon>
        <taxon>Paraneoptera</taxon>
        <taxon>Hemiptera</taxon>
        <taxon>Sternorrhyncha</taxon>
        <taxon>Psylloidea</taxon>
        <taxon>Psyllidae</taxon>
        <taxon>Psyllinae</taxon>
        <taxon>Cacopsylla</taxon>
    </lineage>
</organism>
<feature type="region of interest" description="Disordered" evidence="1">
    <location>
        <begin position="103"/>
        <end position="219"/>
    </location>
</feature>
<reference evidence="2" key="1">
    <citation type="submission" date="2021-05" db="EMBL/GenBank/DDBJ databases">
        <authorList>
            <person name="Alioto T."/>
            <person name="Alioto T."/>
            <person name="Gomez Garrido J."/>
        </authorList>
    </citation>
    <scope>NUCLEOTIDE SEQUENCE</scope>
</reference>
<accession>A0A8D8QGQ0</accession>
<feature type="region of interest" description="Disordered" evidence="1">
    <location>
        <begin position="15"/>
        <end position="56"/>
    </location>
</feature>
<dbReference type="AlphaFoldDB" id="A0A8D8QGQ0"/>
<feature type="compositionally biased region" description="Polar residues" evidence="1">
    <location>
        <begin position="166"/>
        <end position="175"/>
    </location>
</feature>
<proteinExistence type="predicted"/>
<evidence type="ECO:0000313" key="2">
    <source>
        <dbReference type="EMBL" id="CAG6631456.1"/>
    </source>
</evidence>
<feature type="compositionally biased region" description="Basic and acidic residues" evidence="1">
    <location>
        <begin position="150"/>
        <end position="165"/>
    </location>
</feature>
<feature type="compositionally biased region" description="Polar residues" evidence="1">
    <location>
        <begin position="191"/>
        <end position="219"/>
    </location>
</feature>
<feature type="compositionally biased region" description="Basic and acidic residues" evidence="1">
    <location>
        <begin position="109"/>
        <end position="123"/>
    </location>
</feature>
<dbReference type="EMBL" id="HBUF01076822">
    <property type="protein sequence ID" value="CAG6631456.1"/>
    <property type="molecule type" value="Transcribed_RNA"/>
</dbReference>
<sequence>MVLIQIYDLKHLRPEIKPRQSHTSKLPESQTSNTLNSSTPNLSLTSQNDNDTNGTNLYSNQTLKTALNQRNHTDGLDKSTRTNKLVEGFDKVMEIAQNDTINTEANDGLTKETDGKENVKIETRNQTNQKFTTQNTHKTSRIDQNQTNEAIKELIKSESKPEKKTNSSGISVTETSNKNHVSQSVSQQNNTSEELLSNQPSSNRHGTAGISTNVKNLTTPDINQSLELLGQEEQTPEMEQNTDIQEVSRLID</sequence>
<feature type="compositionally biased region" description="Low complexity" evidence="1">
    <location>
        <begin position="176"/>
        <end position="190"/>
    </location>
</feature>
<protein>
    <submittedName>
        <fullName evidence="2">Uncharacterized protein</fullName>
    </submittedName>
</protein>
<feature type="compositionally biased region" description="Low complexity" evidence="1">
    <location>
        <begin position="124"/>
        <end position="137"/>
    </location>
</feature>